<dbReference type="InterPro" id="IPR044143">
    <property type="entry name" value="GlgB_N_E_set_prok"/>
</dbReference>
<sequence length="620" mass="72764">MGRYIKLAFTESHANLYLLGKNYLAHQFLGAHLNKDDDGNIISTTFTVYAPNAKEVRLIADFNNYEGWKHVLTKIHPQGFWSITIPKDLEWATYKYEIHLKNGKISHKSDPFGYFSEVRPSNASKVYDIDGYHWKDHDWFKNKKKVYDQPMLIYEVHLGSWQRNNGQFRPYNEVIKDLIDHVKYNGFTHIELMPVYEHPLDDSWGYQGTGFFAATSRFGSPKDLMYLIDQCHQHGIGIIMDWVLGHINKDDFGLFNFDGTYLYEYEDTFKRENITWGTANLDFNKGITKSFMMSALTFWMDYFHVDGFRIDAVSHLFYYLGDESNGINEEAIAFLKEISAHVFSKDETFILSAEDSTAFPLVTKPTFLGGIGFNYKWNMGFMNDVLSYFKLDPIYRKHNHDKLTFGLVYAFNEQFILPFSHDEVVHLKGSLVSKMPGSYEQKFAHYRNLMTFYMTHPGKKLLFMGQEFAQIAEWDFKKELDWNLLKFPIHDAFNRYFRDLAHVYKHHDALYQKDHDPSGFKWLIVDHKDTSVFAYARYSDNEVLVMVHNLTPNYYQSYEVGVPFEGTYEEILNSNKDIYNGTNLYNGLPLKTYKEPRNGQPYHLKVQLSGLTSIIFKYKK</sequence>
<keyword evidence="5" id="KW-0321">Glycogen metabolism</keyword>
<keyword evidence="9" id="KW-0119">Carbohydrate metabolism</keyword>
<dbReference type="GO" id="GO:0004553">
    <property type="term" value="F:hydrolase activity, hydrolyzing O-glycosyl compounds"/>
    <property type="evidence" value="ECO:0007669"/>
    <property type="project" value="InterPro"/>
</dbReference>
<dbReference type="EC" id="2.4.1.18" evidence="4 10"/>
<dbReference type="Gene3D" id="2.60.40.10">
    <property type="entry name" value="Immunoglobulins"/>
    <property type="match status" value="1"/>
</dbReference>
<evidence type="ECO:0000256" key="9">
    <source>
        <dbReference type="ARBA" id="ARBA00023277"/>
    </source>
</evidence>
<dbReference type="AlphaFoldDB" id="A0A553IIJ2"/>
<dbReference type="EMBL" id="VKID01000001">
    <property type="protein sequence ID" value="TRY00023.1"/>
    <property type="molecule type" value="Genomic_DNA"/>
</dbReference>
<dbReference type="GO" id="GO:0003844">
    <property type="term" value="F:1,4-alpha-glucan branching enzyme activity"/>
    <property type="evidence" value="ECO:0007669"/>
    <property type="project" value="UniProtKB-UniRule"/>
</dbReference>
<feature type="active site" description="Nucleophile" evidence="11">
    <location>
        <position position="311"/>
    </location>
</feature>
<proteinExistence type="inferred from homology"/>
<gene>
    <name evidence="13" type="primary">glgB</name>
    <name evidence="13" type="ORF">FNV44_02970</name>
</gene>
<dbReference type="Pfam" id="PF00128">
    <property type="entry name" value="Alpha-amylase"/>
    <property type="match status" value="1"/>
</dbReference>
<dbReference type="SUPFAM" id="SSF81296">
    <property type="entry name" value="E set domains"/>
    <property type="match status" value="1"/>
</dbReference>
<dbReference type="Gene3D" id="3.20.20.80">
    <property type="entry name" value="Glycosidases"/>
    <property type="match status" value="1"/>
</dbReference>
<comment type="caution">
    <text evidence="13">The sequence shown here is derived from an EMBL/GenBank/DDBJ whole genome shotgun (WGS) entry which is preliminary data.</text>
</comment>
<evidence type="ECO:0000256" key="3">
    <source>
        <dbReference type="ARBA" id="ARBA00009000"/>
    </source>
</evidence>
<dbReference type="UniPathway" id="UPA00164"/>
<keyword evidence="6" id="KW-0328">Glycosyltransferase</keyword>
<dbReference type="InterPro" id="IPR017853">
    <property type="entry name" value="GH"/>
</dbReference>
<dbReference type="InterPro" id="IPR013780">
    <property type="entry name" value="Glyco_hydro_b"/>
</dbReference>
<evidence type="ECO:0000256" key="10">
    <source>
        <dbReference type="NCBIfam" id="TIGR01515"/>
    </source>
</evidence>
<evidence type="ECO:0000259" key="12">
    <source>
        <dbReference type="SMART" id="SM00642"/>
    </source>
</evidence>
<feature type="active site" description="Proton donor" evidence="11">
    <location>
        <position position="354"/>
    </location>
</feature>
<evidence type="ECO:0000256" key="4">
    <source>
        <dbReference type="ARBA" id="ARBA00012541"/>
    </source>
</evidence>
<dbReference type="GO" id="GO:0005978">
    <property type="term" value="P:glycogen biosynthetic process"/>
    <property type="evidence" value="ECO:0007669"/>
    <property type="project" value="UniProtKB-UniRule"/>
</dbReference>
<dbReference type="SUPFAM" id="SSF51445">
    <property type="entry name" value="(Trans)glycosidases"/>
    <property type="match status" value="1"/>
</dbReference>
<protein>
    <recommendedName>
        <fullName evidence="4 10">1,4-alpha-glucan branching enzyme</fullName>
        <ecNumber evidence="4 10">2.4.1.18</ecNumber>
    </recommendedName>
</protein>
<dbReference type="Proteomes" id="UP000315938">
    <property type="component" value="Unassembled WGS sequence"/>
</dbReference>
<dbReference type="CDD" id="cd02855">
    <property type="entry name" value="E_set_GBE_prok_N"/>
    <property type="match status" value="1"/>
</dbReference>
<dbReference type="GO" id="GO:0043169">
    <property type="term" value="F:cation binding"/>
    <property type="evidence" value="ECO:0007669"/>
    <property type="project" value="InterPro"/>
</dbReference>
<dbReference type="SMART" id="SM00642">
    <property type="entry name" value="Aamy"/>
    <property type="match status" value="1"/>
</dbReference>
<dbReference type="InterPro" id="IPR014756">
    <property type="entry name" value="Ig_E-set"/>
</dbReference>
<dbReference type="PANTHER" id="PTHR43651">
    <property type="entry name" value="1,4-ALPHA-GLUCAN-BRANCHING ENZYME"/>
    <property type="match status" value="1"/>
</dbReference>
<dbReference type="PIRSF" id="PIRSF000463">
    <property type="entry name" value="GlgB"/>
    <property type="match status" value="1"/>
</dbReference>
<dbReference type="Pfam" id="PF02806">
    <property type="entry name" value="Alpha-amylase_C"/>
    <property type="match status" value="1"/>
</dbReference>
<dbReference type="InterPro" id="IPR006048">
    <property type="entry name" value="A-amylase/branching_C"/>
</dbReference>
<dbReference type="InterPro" id="IPR006407">
    <property type="entry name" value="GlgB"/>
</dbReference>
<keyword evidence="8" id="KW-0320">Glycogen biosynthesis</keyword>
<evidence type="ECO:0000256" key="11">
    <source>
        <dbReference type="PIRSR" id="PIRSR000463-1"/>
    </source>
</evidence>
<dbReference type="SUPFAM" id="SSF51011">
    <property type="entry name" value="Glycosyl hydrolase domain"/>
    <property type="match status" value="1"/>
</dbReference>
<dbReference type="InterPro" id="IPR004193">
    <property type="entry name" value="Glyco_hydro_13_N"/>
</dbReference>
<comment type="catalytic activity">
    <reaction evidence="1">
        <text>Transfers a segment of a (1-&gt;4)-alpha-D-glucan chain to a primary hydroxy group in a similar glucan chain.</text>
        <dbReference type="EC" id="2.4.1.18"/>
    </reaction>
</comment>
<evidence type="ECO:0000256" key="7">
    <source>
        <dbReference type="ARBA" id="ARBA00022679"/>
    </source>
</evidence>
<evidence type="ECO:0000256" key="5">
    <source>
        <dbReference type="ARBA" id="ARBA00022600"/>
    </source>
</evidence>
<dbReference type="NCBIfam" id="TIGR01515">
    <property type="entry name" value="branching_enzym"/>
    <property type="match status" value="1"/>
</dbReference>
<evidence type="ECO:0000256" key="1">
    <source>
        <dbReference type="ARBA" id="ARBA00000826"/>
    </source>
</evidence>
<evidence type="ECO:0000313" key="14">
    <source>
        <dbReference type="Proteomes" id="UP000315938"/>
    </source>
</evidence>
<feature type="domain" description="Glycosyl hydrolase family 13 catalytic" evidence="12">
    <location>
        <begin position="155"/>
        <end position="502"/>
    </location>
</feature>
<evidence type="ECO:0000313" key="13">
    <source>
        <dbReference type="EMBL" id="TRY00023.1"/>
    </source>
</evidence>
<comment type="similarity">
    <text evidence="3">Belongs to the glycosyl hydrolase 13 family. GlgB subfamily.</text>
</comment>
<dbReference type="InterPro" id="IPR006047">
    <property type="entry name" value="GH13_cat_dom"/>
</dbReference>
<organism evidence="13 14">
    <name type="scientific">Acholeplasma laidlawii</name>
    <dbReference type="NCBI Taxonomy" id="2148"/>
    <lineage>
        <taxon>Bacteria</taxon>
        <taxon>Bacillati</taxon>
        <taxon>Mycoplasmatota</taxon>
        <taxon>Mollicutes</taxon>
        <taxon>Acholeplasmatales</taxon>
        <taxon>Acholeplasmataceae</taxon>
        <taxon>Acholeplasma</taxon>
    </lineage>
</organism>
<evidence type="ECO:0000256" key="8">
    <source>
        <dbReference type="ARBA" id="ARBA00023056"/>
    </source>
</evidence>
<dbReference type="Pfam" id="PF02922">
    <property type="entry name" value="CBM_48"/>
    <property type="match status" value="1"/>
</dbReference>
<evidence type="ECO:0000256" key="2">
    <source>
        <dbReference type="ARBA" id="ARBA00004964"/>
    </source>
</evidence>
<keyword evidence="7" id="KW-0808">Transferase</keyword>
<reference evidence="13 14" key="1">
    <citation type="submission" date="2019-07" db="EMBL/GenBank/DDBJ databases">
        <title>Genome sequence of Acholeplasma laidlawii strain with increased resistance to erythromycin.</title>
        <authorList>
            <person name="Medvedeva E.S."/>
            <person name="Baranova N.B."/>
            <person name="Siniagina M.N."/>
            <person name="Mouzykantov A."/>
            <person name="Chernova O.A."/>
            <person name="Chernov V.M."/>
        </authorList>
    </citation>
    <scope>NUCLEOTIDE SEQUENCE [LARGE SCALE GENOMIC DNA]</scope>
    <source>
        <strain evidence="13 14">PG8REry</strain>
    </source>
</reference>
<dbReference type="GO" id="GO:0005829">
    <property type="term" value="C:cytosol"/>
    <property type="evidence" value="ECO:0007669"/>
    <property type="project" value="TreeGrafter"/>
</dbReference>
<accession>A0A553IIJ2</accession>
<evidence type="ECO:0000256" key="6">
    <source>
        <dbReference type="ARBA" id="ARBA00022676"/>
    </source>
</evidence>
<dbReference type="PANTHER" id="PTHR43651:SF3">
    <property type="entry name" value="1,4-ALPHA-GLUCAN-BRANCHING ENZYME"/>
    <property type="match status" value="1"/>
</dbReference>
<dbReference type="CDD" id="cd11322">
    <property type="entry name" value="AmyAc_Glg_BE"/>
    <property type="match status" value="1"/>
</dbReference>
<dbReference type="Gene3D" id="2.60.40.1180">
    <property type="entry name" value="Golgi alpha-mannosidase II"/>
    <property type="match status" value="1"/>
</dbReference>
<name>A0A553IIJ2_ACHLA</name>
<dbReference type="NCBIfam" id="NF008967">
    <property type="entry name" value="PRK12313.1"/>
    <property type="match status" value="1"/>
</dbReference>
<dbReference type="InterPro" id="IPR037439">
    <property type="entry name" value="Branching_enzy"/>
</dbReference>
<comment type="pathway">
    <text evidence="2">Glycan biosynthesis; glycogen biosynthesis.</text>
</comment>
<dbReference type="InterPro" id="IPR013783">
    <property type="entry name" value="Ig-like_fold"/>
</dbReference>